<organism evidence="2 3">
    <name type="scientific">Athelia psychrophila</name>
    <dbReference type="NCBI Taxonomy" id="1759441"/>
    <lineage>
        <taxon>Eukaryota</taxon>
        <taxon>Fungi</taxon>
        <taxon>Dikarya</taxon>
        <taxon>Basidiomycota</taxon>
        <taxon>Agaricomycotina</taxon>
        <taxon>Agaricomycetes</taxon>
        <taxon>Agaricomycetidae</taxon>
        <taxon>Atheliales</taxon>
        <taxon>Atheliaceae</taxon>
        <taxon>Athelia</taxon>
    </lineage>
</organism>
<dbReference type="EMBL" id="KV417500">
    <property type="protein sequence ID" value="KZP29111.1"/>
    <property type="molecule type" value="Genomic_DNA"/>
</dbReference>
<evidence type="ECO:0000313" key="3">
    <source>
        <dbReference type="Proteomes" id="UP000076532"/>
    </source>
</evidence>
<feature type="non-terminal residue" evidence="2">
    <location>
        <position position="64"/>
    </location>
</feature>
<dbReference type="EMBL" id="KV417500">
    <property type="protein sequence ID" value="KZP29114.1"/>
    <property type="molecule type" value="Genomic_DNA"/>
</dbReference>
<protein>
    <submittedName>
        <fullName evidence="2">Uncharacterized protein</fullName>
    </submittedName>
</protein>
<evidence type="ECO:0000313" key="1">
    <source>
        <dbReference type="EMBL" id="KZP29111.1"/>
    </source>
</evidence>
<gene>
    <name evidence="1" type="ORF">FIBSPDRAFT_851956</name>
    <name evidence="2" type="ORF">FIBSPDRAFT_851958</name>
</gene>
<accession>A0A166S7S6</accession>
<reference evidence="2 3" key="1">
    <citation type="journal article" date="2016" name="Mol. Biol. Evol.">
        <title>Comparative Genomics of Early-Diverging Mushroom-Forming Fungi Provides Insights into the Origins of Lignocellulose Decay Capabilities.</title>
        <authorList>
            <person name="Nagy L.G."/>
            <person name="Riley R."/>
            <person name="Tritt A."/>
            <person name="Adam C."/>
            <person name="Daum C."/>
            <person name="Floudas D."/>
            <person name="Sun H."/>
            <person name="Yadav J.S."/>
            <person name="Pangilinan J."/>
            <person name="Larsson K.H."/>
            <person name="Matsuura K."/>
            <person name="Barry K."/>
            <person name="Labutti K."/>
            <person name="Kuo R."/>
            <person name="Ohm R.A."/>
            <person name="Bhattacharya S.S."/>
            <person name="Shirouzu T."/>
            <person name="Yoshinaga Y."/>
            <person name="Martin F.M."/>
            <person name="Grigoriev I.V."/>
            <person name="Hibbett D.S."/>
        </authorList>
    </citation>
    <scope>NUCLEOTIDE SEQUENCE [LARGE SCALE GENOMIC DNA]</scope>
    <source>
        <strain evidence="2 3">CBS 109695</strain>
    </source>
</reference>
<proteinExistence type="predicted"/>
<sequence>TINHDIRRRLRWRLKIPGDLPRDRYMREGRSWKKAGALGDELSFGMEICDSGAAGTVEREVPHT</sequence>
<name>A0A166S7S6_9AGAM</name>
<evidence type="ECO:0000313" key="2">
    <source>
        <dbReference type="EMBL" id="KZP29114.1"/>
    </source>
</evidence>
<keyword evidence="3" id="KW-1185">Reference proteome</keyword>
<dbReference type="Proteomes" id="UP000076532">
    <property type="component" value="Unassembled WGS sequence"/>
</dbReference>
<dbReference type="AlphaFoldDB" id="A0A166S7S6"/>